<keyword evidence="1" id="KW-0472">Membrane</keyword>
<proteinExistence type="predicted"/>
<dbReference type="AlphaFoldDB" id="A0A563UAQ3"/>
<dbReference type="OrthoDB" id="890881at2"/>
<organism evidence="3 4">
    <name type="scientific">Mucilaginibacter achroorhodeus</name>
    <dbReference type="NCBI Taxonomy" id="2599294"/>
    <lineage>
        <taxon>Bacteria</taxon>
        <taxon>Pseudomonadati</taxon>
        <taxon>Bacteroidota</taxon>
        <taxon>Sphingobacteriia</taxon>
        <taxon>Sphingobacteriales</taxon>
        <taxon>Sphingobacteriaceae</taxon>
        <taxon>Mucilaginibacter</taxon>
    </lineage>
</organism>
<dbReference type="InterPro" id="IPR024163">
    <property type="entry name" value="Aerotolerance_reg_N"/>
</dbReference>
<evidence type="ECO:0000259" key="2">
    <source>
        <dbReference type="Pfam" id="PF07584"/>
    </source>
</evidence>
<dbReference type="Proteomes" id="UP000318010">
    <property type="component" value="Unassembled WGS sequence"/>
</dbReference>
<dbReference type="EMBL" id="VOEI01000001">
    <property type="protein sequence ID" value="TWR28349.1"/>
    <property type="molecule type" value="Genomic_DNA"/>
</dbReference>
<feature type="transmembrane region" description="Helical" evidence="1">
    <location>
        <begin position="53"/>
        <end position="74"/>
    </location>
</feature>
<accession>A0A563UAQ3</accession>
<keyword evidence="1" id="KW-0812">Transmembrane</keyword>
<keyword evidence="4" id="KW-1185">Reference proteome</keyword>
<reference evidence="3 4" key="1">
    <citation type="submission" date="2019-07" db="EMBL/GenBank/DDBJ databases">
        <authorList>
            <person name="Kim J."/>
        </authorList>
    </citation>
    <scope>NUCLEOTIDE SEQUENCE [LARGE SCALE GENOMIC DNA]</scope>
    <source>
        <strain evidence="3 4">MJ1a</strain>
    </source>
</reference>
<dbReference type="InterPro" id="IPR011933">
    <property type="entry name" value="Double_TM_dom"/>
</dbReference>
<evidence type="ECO:0000313" key="4">
    <source>
        <dbReference type="Proteomes" id="UP000318010"/>
    </source>
</evidence>
<sequence>MQFLSPIWFISLAALSIPLMIYLWNIRPGKTLRVGSISLISEASKTSSRSLKLLEILLLILRCLLLALIAFFLAKPVWEKMVSASKAKGWVLIPKENFKETYTRFKPQVDSLISKGYEFHYFNKGFEKRDSTKQQADTLSKSNINYWGLAKQLEESGQGREVYIFSPNFKKHFKGSKPKVRLNLKWQTYTPADSVSRWVASAALTNDGSIRVTDGSSTPNGTVYTTTTLKSNGDPAHTVRTQSGRTSISLNGSNNAPVTVDTTTQRIAIYTDRYPLDVQYLKAALDAATAFNGNKTIIKQYSNQTIPGNQTWLFWLANKPVPAALEKTAKHVLAYADGKPTDVNSWIEPGHIALKKRIAMKENGTQSIWVDDYGDPILSYSPFRGLGGLYTHFNPAWNNLVWSDDFPAMMLKLLYQQTASQPNSDDRRILTDQQIQPDVIKAATPTSPYRASEQKDVSGYFWLLLMLVFAAERVLNFKLKQQENG</sequence>
<keyword evidence="1" id="KW-1133">Transmembrane helix</keyword>
<protein>
    <recommendedName>
        <fullName evidence="2">Aerotolerance regulator N-terminal domain-containing protein</fullName>
    </recommendedName>
</protein>
<dbReference type="NCBIfam" id="TIGR02226">
    <property type="entry name" value="two_anch"/>
    <property type="match status" value="1"/>
</dbReference>
<feature type="transmembrane region" description="Helical" evidence="1">
    <location>
        <begin position="6"/>
        <end position="24"/>
    </location>
</feature>
<dbReference type="RefSeq" id="WP_146269143.1">
    <property type="nucleotide sequence ID" value="NZ_VOEI01000001.1"/>
</dbReference>
<gene>
    <name evidence="3" type="ORF">FPZ42_03800</name>
</gene>
<dbReference type="Pfam" id="PF07584">
    <property type="entry name" value="BatA"/>
    <property type="match status" value="1"/>
</dbReference>
<name>A0A563UAQ3_9SPHI</name>
<feature type="domain" description="Aerotolerance regulator N-terminal" evidence="2">
    <location>
        <begin position="1"/>
        <end position="76"/>
    </location>
</feature>
<comment type="caution">
    <text evidence="3">The sequence shown here is derived from an EMBL/GenBank/DDBJ whole genome shotgun (WGS) entry which is preliminary data.</text>
</comment>
<evidence type="ECO:0000256" key="1">
    <source>
        <dbReference type="SAM" id="Phobius"/>
    </source>
</evidence>
<evidence type="ECO:0000313" key="3">
    <source>
        <dbReference type="EMBL" id="TWR28349.1"/>
    </source>
</evidence>